<dbReference type="Pfam" id="PF05954">
    <property type="entry name" value="Phage_GPD"/>
    <property type="match status" value="1"/>
</dbReference>
<evidence type="ECO:0000313" key="2">
    <source>
        <dbReference type="EMBL" id="NML31772.1"/>
    </source>
</evidence>
<organism evidence="2 3">
    <name type="scientific">Paraburkholderia antibiotica</name>
    <dbReference type="NCBI Taxonomy" id="2728839"/>
    <lineage>
        <taxon>Bacteria</taxon>
        <taxon>Pseudomonadati</taxon>
        <taxon>Pseudomonadota</taxon>
        <taxon>Betaproteobacteria</taxon>
        <taxon>Burkholderiales</taxon>
        <taxon>Burkholderiaceae</taxon>
        <taxon>Paraburkholderia</taxon>
    </lineage>
</organism>
<keyword evidence="3" id="KW-1185">Reference proteome</keyword>
<dbReference type="SUPFAM" id="SSF69279">
    <property type="entry name" value="Phage tail proteins"/>
    <property type="match status" value="1"/>
</dbReference>
<accession>A0A7X9X5D8</accession>
<dbReference type="PANTHER" id="PTHR35862:SF3">
    <property type="entry name" value="FELS-2 PROPHAGE PROTEIN"/>
    <property type="match status" value="1"/>
</dbReference>
<feature type="compositionally biased region" description="Basic residues" evidence="1">
    <location>
        <begin position="347"/>
        <end position="357"/>
    </location>
</feature>
<feature type="region of interest" description="Disordered" evidence="1">
    <location>
        <begin position="336"/>
        <end position="357"/>
    </location>
</feature>
<gene>
    <name evidence="2" type="ORF">HHL14_13105</name>
</gene>
<dbReference type="EMBL" id="JABBFZ010000006">
    <property type="protein sequence ID" value="NML31772.1"/>
    <property type="molecule type" value="Genomic_DNA"/>
</dbReference>
<sequence length="357" mass="39110">MYSFLPAAAAGGVARPQGDYRLTLDGRDLSRKVAKYLVSLSLTQSREDEADMLNLVLDDSRGDLAIPKRGVEIRLAIGWVGAALVDKGTYTVDEVEHGGSPDRITVSARSASMTDEMHVRRDTSWHRKTIGDIVRAIAARHNLKPALNDALANTAIAHIDQTGESDLSFLTRLAKRYDAVMTVKDGRLLFMPIGAGASASGQPLPTMTITRADGDSHRYHVSQRESYTAVRARWHAAKKGKQESVTIGGDNNKNVKLLPETYASREEATAAAKAEYARTQRGQATFDLSLALGRPDAYPEMEVTATGWKPEIDAIPWLIKRLVSKMDGSGGFTTDLEMEMADDPTTSRHRSHFSKTR</sequence>
<dbReference type="Proteomes" id="UP000583127">
    <property type="component" value="Unassembled WGS sequence"/>
</dbReference>
<name>A0A7X9X5D8_9BURK</name>
<evidence type="ECO:0000313" key="3">
    <source>
        <dbReference type="Proteomes" id="UP000583127"/>
    </source>
</evidence>
<dbReference type="AlphaFoldDB" id="A0A7X9X5D8"/>
<reference evidence="2 3" key="1">
    <citation type="submission" date="2020-04" db="EMBL/GenBank/DDBJ databases">
        <title>Paraburkholderia sp. G-4-1-8 isolated from soil.</title>
        <authorList>
            <person name="Dahal R.H."/>
        </authorList>
    </citation>
    <scope>NUCLEOTIDE SEQUENCE [LARGE SCALE GENOMIC DNA]</scope>
    <source>
        <strain evidence="2 3">G-4-1-8</strain>
    </source>
</reference>
<dbReference type="Gene3D" id="3.55.50.10">
    <property type="entry name" value="Baseplate protein-like domains"/>
    <property type="match status" value="1"/>
</dbReference>
<proteinExistence type="predicted"/>
<dbReference type="Gene3D" id="2.30.300.10">
    <property type="entry name" value="Baseplate protein-like domain - beta roll fold"/>
    <property type="match status" value="1"/>
</dbReference>
<comment type="caution">
    <text evidence="2">The sequence shown here is derived from an EMBL/GenBank/DDBJ whole genome shotgun (WGS) entry which is preliminary data.</text>
</comment>
<dbReference type="InterPro" id="IPR052726">
    <property type="entry name" value="Phage_Baseplate_Hub"/>
</dbReference>
<dbReference type="InterPro" id="IPR023399">
    <property type="entry name" value="Baseplate-like_2-layer_sand"/>
</dbReference>
<protein>
    <submittedName>
        <fullName evidence="2">Phage late control D family protein</fullName>
    </submittedName>
</protein>
<evidence type="ECO:0000256" key="1">
    <source>
        <dbReference type="SAM" id="MobiDB-lite"/>
    </source>
</evidence>
<dbReference type="Gene3D" id="3.30.1920.10">
    <property type="entry name" value="Baseplate protein-like domains - 2 layer sandwich fold"/>
    <property type="match status" value="1"/>
</dbReference>
<dbReference type="PANTHER" id="PTHR35862">
    <property type="entry name" value="FELS-2 PROPHAGE PROTEIN"/>
    <property type="match status" value="1"/>
</dbReference>